<organism evidence="2 3">
    <name type="scientific">Xanthomonas phage Carpasina</name>
    <dbReference type="NCBI Taxonomy" id="2163636"/>
    <lineage>
        <taxon>Viruses</taxon>
        <taxon>Duplodnaviria</taxon>
        <taxon>Heunggongvirae</taxon>
        <taxon>Uroviricota</taxon>
        <taxon>Caudoviricetes</taxon>
        <taxon>Lindbergviridae</taxon>
        <taxon>Carpasinavirus</taxon>
        <taxon>Carpasinavirus carpasina</taxon>
    </lineage>
</organism>
<dbReference type="KEGG" id="vg:54991558"/>
<proteinExistence type="predicted"/>
<protein>
    <submittedName>
        <fullName evidence="2">Uncharacterized protein</fullName>
    </submittedName>
</protein>
<evidence type="ECO:0000256" key="1">
    <source>
        <dbReference type="SAM" id="MobiDB-lite"/>
    </source>
</evidence>
<dbReference type="RefSeq" id="YP_009801051.1">
    <property type="nucleotide sequence ID" value="NC_047962.1"/>
</dbReference>
<evidence type="ECO:0000313" key="3">
    <source>
        <dbReference type="Proteomes" id="UP000246901"/>
    </source>
</evidence>
<accession>A0A2S1GSU5</accession>
<dbReference type="EMBL" id="MH059633">
    <property type="protein sequence ID" value="AWD92470.1"/>
    <property type="molecule type" value="Genomic_DNA"/>
</dbReference>
<reference evidence="2 3" key="1">
    <citation type="submission" date="2018-03" db="EMBL/GenBank/DDBJ databases">
        <title>Phage therapy in agriculture - a green tech approach to combat plant pathogenic bacteria.</title>
        <authorList>
            <person name="Carstens A.B."/>
            <person name="Djurhuus A.M."/>
            <person name="Hansen L.H."/>
        </authorList>
    </citation>
    <scope>NUCLEOTIDE SEQUENCE [LARGE SCALE GENOMIC DNA]</scope>
</reference>
<sequence length="66" mass="7030">MDQVAASGLIVAAASPSVKLYQKMRRGELRTPLKAQSNRRQFAGIKAESPKPQQAPALKPGLVSGE</sequence>
<name>A0A2S1GSU5_9CAUD</name>
<evidence type="ECO:0000313" key="2">
    <source>
        <dbReference type="EMBL" id="AWD92470.1"/>
    </source>
</evidence>
<feature type="region of interest" description="Disordered" evidence="1">
    <location>
        <begin position="29"/>
        <end position="66"/>
    </location>
</feature>
<dbReference type="GeneID" id="54991558"/>
<dbReference type="Proteomes" id="UP000246901">
    <property type="component" value="Segment"/>
</dbReference>
<keyword evidence="3" id="KW-1185">Reference proteome</keyword>